<comment type="caution">
    <text evidence="2">The sequence shown here is derived from an EMBL/GenBank/DDBJ whole genome shotgun (WGS) entry which is preliminary data.</text>
</comment>
<name>A0ABW9IZU3_STRGJ</name>
<organism evidence="2 3">
    <name type="scientific">Streptomyces galilaeus</name>
    <dbReference type="NCBI Taxonomy" id="33899"/>
    <lineage>
        <taxon>Bacteria</taxon>
        <taxon>Bacillati</taxon>
        <taxon>Actinomycetota</taxon>
        <taxon>Actinomycetes</taxon>
        <taxon>Kitasatosporales</taxon>
        <taxon>Streptomycetaceae</taxon>
        <taxon>Streptomyces</taxon>
    </lineage>
</organism>
<evidence type="ECO:0000313" key="2">
    <source>
        <dbReference type="EMBL" id="MFM9652588.1"/>
    </source>
</evidence>
<proteinExistence type="predicted"/>
<feature type="region of interest" description="Disordered" evidence="1">
    <location>
        <begin position="22"/>
        <end position="41"/>
    </location>
</feature>
<gene>
    <name evidence="2" type="ORF">ACKI1S_41545</name>
</gene>
<evidence type="ECO:0000256" key="1">
    <source>
        <dbReference type="SAM" id="MobiDB-lite"/>
    </source>
</evidence>
<dbReference type="EMBL" id="JBJVNE010000030">
    <property type="protein sequence ID" value="MFM9652588.1"/>
    <property type="molecule type" value="Genomic_DNA"/>
</dbReference>
<dbReference type="Proteomes" id="UP001631993">
    <property type="component" value="Unassembled WGS sequence"/>
</dbReference>
<keyword evidence="3" id="KW-1185">Reference proteome</keyword>
<protein>
    <submittedName>
        <fullName evidence="2">Uncharacterized protein</fullName>
    </submittedName>
</protein>
<reference evidence="2 3" key="1">
    <citation type="submission" date="2024-12" db="EMBL/GenBank/DDBJ databases">
        <title>Forecasting of Potato common scab and diversities of Pathogenic streptomyces spp. in china.</title>
        <authorList>
            <person name="Handique U."/>
            <person name="Wu J."/>
        </authorList>
    </citation>
    <scope>NUCLEOTIDE SEQUENCE [LARGE SCALE GENOMIC DNA]</scope>
    <source>
        <strain evidence="2 3">ZRIMU1585</strain>
    </source>
</reference>
<dbReference type="RefSeq" id="WP_409085489.1">
    <property type="nucleotide sequence ID" value="NZ_JBJVMW010000030.1"/>
</dbReference>
<sequence>MTHLAERHRILARALADRGHTLAASPPPWARPLGEPSPTHAPRLRHAWATTCALVEL</sequence>
<accession>A0ABW9IZU3</accession>
<evidence type="ECO:0000313" key="3">
    <source>
        <dbReference type="Proteomes" id="UP001631993"/>
    </source>
</evidence>